<evidence type="ECO:0000256" key="6">
    <source>
        <dbReference type="ARBA" id="ARBA00012232"/>
    </source>
</evidence>
<evidence type="ECO:0000256" key="9">
    <source>
        <dbReference type="ARBA" id="ARBA00022490"/>
    </source>
</evidence>
<dbReference type="InterPro" id="IPR015813">
    <property type="entry name" value="Pyrv/PenolPyrv_kinase-like_dom"/>
</dbReference>
<dbReference type="SUPFAM" id="SSF51261">
    <property type="entry name" value="Duplicated hybrid motif"/>
    <property type="match status" value="1"/>
</dbReference>
<keyword evidence="15" id="KW-0460">Magnesium</keyword>
<evidence type="ECO:0000256" key="11">
    <source>
        <dbReference type="ARBA" id="ARBA00022679"/>
    </source>
</evidence>
<keyword evidence="11" id="KW-0808">Transferase</keyword>
<organism evidence="18">
    <name type="scientific">Menopon gallinae</name>
    <name type="common">poultry shaft louse</name>
    <dbReference type="NCBI Taxonomy" id="328185"/>
    <lineage>
        <taxon>Eukaryota</taxon>
        <taxon>Metazoa</taxon>
        <taxon>Ecdysozoa</taxon>
        <taxon>Arthropoda</taxon>
        <taxon>Hexapoda</taxon>
        <taxon>Insecta</taxon>
        <taxon>Pterygota</taxon>
        <taxon>Neoptera</taxon>
        <taxon>Paraneoptera</taxon>
        <taxon>Psocodea</taxon>
        <taxon>Troctomorpha</taxon>
        <taxon>Phthiraptera</taxon>
        <taxon>Amblycera</taxon>
        <taxon>Menoponidae</taxon>
        <taxon>Menopon</taxon>
    </lineage>
</organism>
<evidence type="ECO:0000256" key="5">
    <source>
        <dbReference type="ARBA" id="ARBA00007837"/>
    </source>
</evidence>
<dbReference type="Pfam" id="PF02896">
    <property type="entry name" value="PEP-utilizers_C"/>
    <property type="match status" value="1"/>
</dbReference>
<comment type="catalytic activity">
    <reaction evidence="1">
        <text>L-histidyl-[protein] + phosphoenolpyruvate = N(pros)-phospho-L-histidyl-[protein] + pyruvate</text>
        <dbReference type="Rhea" id="RHEA:23880"/>
        <dbReference type="Rhea" id="RHEA-COMP:9745"/>
        <dbReference type="Rhea" id="RHEA-COMP:9746"/>
        <dbReference type="ChEBI" id="CHEBI:15361"/>
        <dbReference type="ChEBI" id="CHEBI:29979"/>
        <dbReference type="ChEBI" id="CHEBI:58702"/>
        <dbReference type="ChEBI" id="CHEBI:64837"/>
        <dbReference type="EC" id="2.7.3.9"/>
    </reaction>
</comment>
<dbReference type="InterPro" id="IPR018274">
    <property type="entry name" value="PEP_util_AS"/>
</dbReference>
<dbReference type="NCBIfam" id="TIGR01417">
    <property type="entry name" value="PTS_I_fam"/>
    <property type="match status" value="1"/>
</dbReference>
<dbReference type="NCBIfam" id="TIGR00830">
    <property type="entry name" value="PTBA"/>
    <property type="match status" value="1"/>
</dbReference>
<comment type="function">
    <text evidence="3">General (non sugar-specific) component of the phosphoenolpyruvate-dependent sugar phosphotransferase system (sugar PTS). This major carbohydrate active-transport system catalyzes the phosphorylation of incoming sugar substrates concomitantly with their translocation across the cell membrane. Enzyme I transfers the phosphoryl group from phosphoenolpyruvate (PEP) to the phosphoryl carrier protein (HPr).</text>
</comment>
<name>A0AAW2H6C0_9NEOP</name>
<dbReference type="PROSITE" id="PS00742">
    <property type="entry name" value="PEP_ENZYMES_2"/>
    <property type="match status" value="1"/>
</dbReference>
<evidence type="ECO:0000256" key="8">
    <source>
        <dbReference type="ARBA" id="ARBA00022448"/>
    </source>
</evidence>
<dbReference type="InterPro" id="IPR001127">
    <property type="entry name" value="PTS_EIIA_1_perm"/>
</dbReference>
<dbReference type="InterPro" id="IPR036637">
    <property type="entry name" value="Phosphohistidine_dom_sf"/>
</dbReference>
<dbReference type="Pfam" id="PF00358">
    <property type="entry name" value="PTS_EIIA_1"/>
    <property type="match status" value="1"/>
</dbReference>
<dbReference type="Gene3D" id="3.50.30.10">
    <property type="entry name" value="Phosphohistidine domain"/>
    <property type="match status" value="1"/>
</dbReference>
<dbReference type="Gene3D" id="1.10.274.10">
    <property type="entry name" value="PtsI, HPr-binding domain"/>
    <property type="match status" value="1"/>
</dbReference>
<evidence type="ECO:0000256" key="1">
    <source>
        <dbReference type="ARBA" id="ARBA00000683"/>
    </source>
</evidence>
<dbReference type="PANTHER" id="PTHR46244:SF3">
    <property type="entry name" value="PHOSPHOENOLPYRUVATE-PROTEIN PHOSPHOTRANSFERASE"/>
    <property type="match status" value="1"/>
</dbReference>
<dbReference type="GO" id="GO:0008965">
    <property type="term" value="F:phosphoenolpyruvate-protein phosphotransferase activity"/>
    <property type="evidence" value="ECO:0007669"/>
    <property type="project" value="UniProtKB-EC"/>
</dbReference>
<dbReference type="InterPro" id="IPR011055">
    <property type="entry name" value="Dup_hybrid_motif"/>
</dbReference>
<evidence type="ECO:0000256" key="2">
    <source>
        <dbReference type="ARBA" id="ARBA00001946"/>
    </source>
</evidence>
<keyword evidence="14" id="KW-0418">Kinase</keyword>
<dbReference type="GO" id="GO:0005737">
    <property type="term" value="C:cytoplasm"/>
    <property type="evidence" value="ECO:0007669"/>
    <property type="project" value="UniProtKB-SubCell"/>
</dbReference>
<dbReference type="InterPro" id="IPR023151">
    <property type="entry name" value="PEP_util_CS"/>
</dbReference>
<comment type="cofactor">
    <cofactor evidence="2">
        <name>Mg(2+)</name>
        <dbReference type="ChEBI" id="CHEBI:18420"/>
    </cofactor>
</comment>
<protein>
    <recommendedName>
        <fullName evidence="7">Phosphoenolpyruvate-protein phosphotransferase</fullName>
        <ecNumber evidence="6">2.7.3.9</ecNumber>
    </recommendedName>
    <alternativeName>
        <fullName evidence="16">Phosphotransferase system, enzyme I</fullName>
    </alternativeName>
</protein>
<dbReference type="Pfam" id="PF00391">
    <property type="entry name" value="PEP-utilizers"/>
    <property type="match status" value="1"/>
</dbReference>
<feature type="domain" description="PTS EIIA type-1" evidence="17">
    <location>
        <begin position="584"/>
        <end position="688"/>
    </location>
</feature>
<dbReference type="PROSITE" id="PS51093">
    <property type="entry name" value="PTS_EIIA_TYPE_1"/>
    <property type="match status" value="1"/>
</dbReference>
<dbReference type="FunFam" id="2.70.70.10:FF:000001">
    <property type="entry name" value="PTS system glucose-specific IIA component"/>
    <property type="match status" value="1"/>
</dbReference>
<dbReference type="InterPro" id="IPR000121">
    <property type="entry name" value="PEP_util_C"/>
</dbReference>
<dbReference type="SUPFAM" id="SSF52009">
    <property type="entry name" value="Phosphohistidine domain"/>
    <property type="match status" value="1"/>
</dbReference>
<evidence type="ECO:0000256" key="15">
    <source>
        <dbReference type="ARBA" id="ARBA00022842"/>
    </source>
</evidence>
<comment type="similarity">
    <text evidence="5">Belongs to the PEP-utilizing enzyme family.</text>
</comment>
<dbReference type="PROSITE" id="PS00371">
    <property type="entry name" value="PTS_EIIA_TYPE_1_HIS"/>
    <property type="match status" value="1"/>
</dbReference>
<dbReference type="Gene3D" id="3.20.20.60">
    <property type="entry name" value="Phosphoenolpyruvate-binding domains"/>
    <property type="match status" value="1"/>
</dbReference>
<keyword evidence="13" id="KW-0479">Metal-binding</keyword>
<dbReference type="GO" id="GO:0016301">
    <property type="term" value="F:kinase activity"/>
    <property type="evidence" value="ECO:0007669"/>
    <property type="project" value="UniProtKB-KW"/>
</dbReference>
<keyword evidence="12" id="KW-0598">Phosphotransferase system</keyword>
<dbReference type="Pfam" id="PF05524">
    <property type="entry name" value="PEP-utilisers_N"/>
    <property type="match status" value="1"/>
</dbReference>
<keyword evidence="9" id="KW-0963">Cytoplasm</keyword>
<evidence type="ECO:0000313" key="18">
    <source>
        <dbReference type="EMBL" id="KAL0263928.1"/>
    </source>
</evidence>
<evidence type="ECO:0000259" key="17">
    <source>
        <dbReference type="PROSITE" id="PS51093"/>
    </source>
</evidence>
<dbReference type="SUPFAM" id="SSF51621">
    <property type="entry name" value="Phosphoenolpyruvate/pyruvate domain"/>
    <property type="match status" value="1"/>
</dbReference>
<dbReference type="InterPro" id="IPR008731">
    <property type="entry name" value="PTS_EIN"/>
</dbReference>
<accession>A0AAW2H6C0</accession>
<comment type="caution">
    <text evidence="18">The sequence shown here is derived from an EMBL/GenBank/DDBJ whole genome shotgun (WGS) entry which is preliminary data.</text>
</comment>
<comment type="subcellular location">
    <subcellularLocation>
        <location evidence="4">Cytoplasm</location>
    </subcellularLocation>
</comment>
<reference evidence="18" key="1">
    <citation type="journal article" date="2024" name="Gigascience">
        <title>Chromosome-level genome of the poultry shaft louse Menopon gallinae provides insight into the host-switching and adaptive evolution of parasitic lice.</title>
        <authorList>
            <person name="Xu Y."/>
            <person name="Ma L."/>
            <person name="Liu S."/>
            <person name="Liang Y."/>
            <person name="Liu Q."/>
            <person name="He Z."/>
            <person name="Tian L."/>
            <person name="Duan Y."/>
            <person name="Cai W."/>
            <person name="Li H."/>
            <person name="Song F."/>
        </authorList>
    </citation>
    <scope>NUCLEOTIDE SEQUENCE</scope>
    <source>
        <strain evidence="18">Cailab_2023a</strain>
    </source>
</reference>
<keyword evidence="8" id="KW-0813">Transport</keyword>
<dbReference type="EC" id="2.7.3.9" evidence="6"/>
<evidence type="ECO:0000256" key="16">
    <source>
        <dbReference type="ARBA" id="ARBA00033235"/>
    </source>
</evidence>
<dbReference type="EMBL" id="JARGDH010000070">
    <property type="protein sequence ID" value="KAL0263928.1"/>
    <property type="molecule type" value="Genomic_DNA"/>
</dbReference>
<evidence type="ECO:0000256" key="14">
    <source>
        <dbReference type="ARBA" id="ARBA00022777"/>
    </source>
</evidence>
<dbReference type="PANTHER" id="PTHR46244">
    <property type="entry name" value="PHOSPHOENOLPYRUVATE-PROTEIN PHOSPHOTRANSFERASE"/>
    <property type="match status" value="1"/>
</dbReference>
<sequence length="716" mass="79365">MKVYKGVSIANGLGLGRLRQLPRMEVKVEETHVREESLAEQIDLLNTSLEKTVSNLKDLIHGAEGRFSKDSLAIFEGQILLLEDEELKDEISTLIKGEKYNALWATNKVFEKQISIISQHKDAYLRERASDLKDLRDRLLRIMSGCDMSMLSFQEDVILLTQEITPSDTISLDLSHVKGFLTTVGGVTSHAAIISRTLGLPALVLSVEVANQLQEGEILILDSFAQELYAQATPCQLKDYQARYEKIKAEKARLELLKDRDCQTKDGYIIDLLANIGSPEDAKKALPFSLKGVGLFRSEFLFMGTSLEPSEEAQFEAYSKVLKLYAPFPVTIRTLDIGGDKEIPYLAIPKEDNPFLGWRAVRMYKEKSSLIITQLKAILRTSVFGKVKIMAPMVVCMDEILVFRSLVEQAQQALSDEGKNFNLENIKIGIMVETPATALVVQNLAPYVDFFSVGTNDLTQYTLAVDRGNPKVAELFNTYHPAVLKLINMTAQVANKHKNVEVSVCGEFASDERGCLLLAGMGIRQLSMTASLSLNVKDAIAKVSLEELKYLTNQVLALGTTQEVLEMVDRFRNGSIVKLEDTPDEVFSQRIVGDGVAIDPKGCTVVAPCAGTVAKIFRTNHAFSMETPEGVELFVHFGMNTIELEGQGFKRLIEEGETVRMGTPILELDLEFLKKNAESVITPVVISNVDEWDVVNVGAGAVKAGESLIMEARRKK</sequence>
<evidence type="ECO:0000256" key="4">
    <source>
        <dbReference type="ARBA" id="ARBA00004496"/>
    </source>
</evidence>
<evidence type="ECO:0000256" key="12">
    <source>
        <dbReference type="ARBA" id="ARBA00022683"/>
    </source>
</evidence>
<dbReference type="AlphaFoldDB" id="A0AAW2H6C0"/>
<evidence type="ECO:0000256" key="3">
    <source>
        <dbReference type="ARBA" id="ARBA00002728"/>
    </source>
</evidence>
<dbReference type="InterPro" id="IPR008279">
    <property type="entry name" value="PEP-util_enz_mobile_dom"/>
</dbReference>
<dbReference type="GO" id="GO:0046872">
    <property type="term" value="F:metal ion binding"/>
    <property type="evidence" value="ECO:0007669"/>
    <property type="project" value="UniProtKB-KW"/>
</dbReference>
<dbReference type="Gene3D" id="2.70.70.10">
    <property type="entry name" value="Glucose Permease (Domain IIA)"/>
    <property type="match status" value="1"/>
</dbReference>
<keyword evidence="10" id="KW-0762">Sugar transport</keyword>
<dbReference type="GO" id="GO:0009401">
    <property type="term" value="P:phosphoenolpyruvate-dependent sugar phosphotransferase system"/>
    <property type="evidence" value="ECO:0007669"/>
    <property type="project" value="UniProtKB-KW"/>
</dbReference>
<dbReference type="SUPFAM" id="SSF47831">
    <property type="entry name" value="Enzyme I of the PEP:sugar phosphotransferase system HPr-binding (sub)domain"/>
    <property type="match status" value="1"/>
</dbReference>
<dbReference type="InterPro" id="IPR006318">
    <property type="entry name" value="PTS_EI-like"/>
</dbReference>
<dbReference type="PRINTS" id="PR01736">
    <property type="entry name" value="PHPHTRNFRASE"/>
</dbReference>
<evidence type="ECO:0000256" key="13">
    <source>
        <dbReference type="ARBA" id="ARBA00022723"/>
    </source>
</evidence>
<proteinExistence type="inferred from homology"/>
<dbReference type="InterPro" id="IPR050499">
    <property type="entry name" value="PEP-utilizing_PTS_enzyme"/>
</dbReference>
<dbReference type="InterPro" id="IPR040442">
    <property type="entry name" value="Pyrv_kinase-like_dom_sf"/>
</dbReference>
<gene>
    <name evidence="18" type="ORF">PYX00_011004</name>
</gene>
<dbReference type="PROSITE" id="PS00370">
    <property type="entry name" value="PEP_ENZYMES_PHOS_SITE"/>
    <property type="match status" value="1"/>
</dbReference>
<evidence type="ECO:0000256" key="10">
    <source>
        <dbReference type="ARBA" id="ARBA00022597"/>
    </source>
</evidence>
<dbReference type="InterPro" id="IPR036618">
    <property type="entry name" value="PtsI_HPr-bd_sf"/>
</dbReference>
<evidence type="ECO:0000256" key="7">
    <source>
        <dbReference type="ARBA" id="ARBA00016544"/>
    </source>
</evidence>